<dbReference type="Proteomes" id="UP000179524">
    <property type="component" value="Unassembled WGS sequence"/>
</dbReference>
<dbReference type="Pfam" id="PF13307">
    <property type="entry name" value="Helicase_C_2"/>
    <property type="match status" value="1"/>
</dbReference>
<evidence type="ECO:0000256" key="1">
    <source>
        <dbReference type="ARBA" id="ARBA00022741"/>
    </source>
</evidence>
<dbReference type="InterPro" id="IPR027417">
    <property type="entry name" value="P-loop_NTPase"/>
</dbReference>
<dbReference type="InterPro" id="IPR006555">
    <property type="entry name" value="ATP-dep_Helicase_C"/>
</dbReference>
<dbReference type="PANTHER" id="PTHR11472">
    <property type="entry name" value="DNA REPAIR DEAD HELICASE RAD3/XP-D SUBFAMILY MEMBER"/>
    <property type="match status" value="1"/>
</dbReference>
<comment type="caution">
    <text evidence="6">The sequence shown here is derived from an EMBL/GenBank/DDBJ whole genome shotgun (WGS) entry which is preliminary data.</text>
</comment>
<dbReference type="SUPFAM" id="SSF52540">
    <property type="entry name" value="P-loop containing nucleoside triphosphate hydrolases"/>
    <property type="match status" value="1"/>
</dbReference>
<protein>
    <submittedName>
        <fullName evidence="6">ATP-dependent helicase</fullName>
    </submittedName>
</protein>
<dbReference type="SMART" id="SM00491">
    <property type="entry name" value="HELICc2"/>
    <property type="match status" value="1"/>
</dbReference>
<dbReference type="EMBL" id="MLQR01000043">
    <property type="protein sequence ID" value="OIJ11212.1"/>
    <property type="molecule type" value="Genomic_DNA"/>
</dbReference>
<sequence>MQSFEKLPFTYDRKKSFIDQLGDWVGDVFYDILPEAGFEIRDEQIFMAYQLERSFAEKKVIFAEAGVGTGKTIAYLLYAICYARYVGKPAIIACADEALIEQLVKPEGDIAKLSKVLNLNIDVRLAKAQSQYLCVQKLEKLRDTDENPDVYEDVYQSVPSFVYNNAPMQEFHFYGDRKTYSKLDNETWGKINWDAFQDCSVCEKRHRCGMTLTREHYRKATDLIVCSQDFYMEHIWTQESRKRKGQLPFLPEASSIVFDEGHLLEIAAQKALAYYIRHDLLEEILERLLENDVREEVAVYIDEIISQSLHLFTIINKNSSHVKGSDRHDLEVTSQVINEIKEFKRLLTALEDALVFESELYTIEDYQLKIVEEHIEMLQYALSLLEEKTNVVTWVTKEEGVTTLVIMPNLVEDVLREKVFSKKLPMIFSSATLSTNGNFHYIAGSLGIKDYLSFTVESPFDYKNHMKVFIPNIEQTQKVNSVIEVIEKSEGRALLLFNTEDELLAFKEIAKTDERLENYQFLFEGDQELSSLVQIFQNLENTCLCAIHLWEGLDVPGPSLSSVIIWSLPFPPNDPVFNGKRKNVNNPYNDVDLPHMLLRLRQGIGRLIRTSTDGGIVAIVDHRLSKDKDLLEVVKSTFPIEVEVNSTLGN</sequence>
<dbReference type="GO" id="GO:0006139">
    <property type="term" value="P:nucleobase-containing compound metabolic process"/>
    <property type="evidence" value="ECO:0007669"/>
    <property type="project" value="InterPro"/>
</dbReference>
<comment type="similarity">
    <text evidence="4">Belongs to the helicase family. DinG subfamily.</text>
</comment>
<evidence type="ECO:0000313" key="7">
    <source>
        <dbReference type="Proteomes" id="UP000179524"/>
    </source>
</evidence>
<gene>
    <name evidence="6" type="ORF">BKP37_16315</name>
</gene>
<proteinExistence type="inferred from homology"/>
<keyword evidence="1" id="KW-0547">Nucleotide-binding</keyword>
<feature type="domain" description="Helicase ATP-binding" evidence="5">
    <location>
        <begin position="30"/>
        <end position="305"/>
    </location>
</feature>
<dbReference type="PROSITE" id="PS51193">
    <property type="entry name" value="HELICASE_ATP_BIND_2"/>
    <property type="match status" value="1"/>
</dbReference>
<keyword evidence="7" id="KW-1185">Reference proteome</keyword>
<organism evidence="6 7">
    <name type="scientific">Anaerobacillus alkalilacustris</name>
    <dbReference type="NCBI Taxonomy" id="393763"/>
    <lineage>
        <taxon>Bacteria</taxon>
        <taxon>Bacillati</taxon>
        <taxon>Bacillota</taxon>
        <taxon>Bacilli</taxon>
        <taxon>Bacillales</taxon>
        <taxon>Bacillaceae</taxon>
        <taxon>Anaerobacillus</taxon>
    </lineage>
</organism>
<dbReference type="OrthoDB" id="9803913at2"/>
<dbReference type="Gene3D" id="3.40.50.300">
    <property type="entry name" value="P-loop containing nucleotide triphosphate hydrolases"/>
    <property type="match status" value="2"/>
</dbReference>
<evidence type="ECO:0000256" key="2">
    <source>
        <dbReference type="ARBA" id="ARBA00022801"/>
    </source>
</evidence>
<dbReference type="GO" id="GO:0003676">
    <property type="term" value="F:nucleic acid binding"/>
    <property type="evidence" value="ECO:0007669"/>
    <property type="project" value="InterPro"/>
</dbReference>
<dbReference type="RefSeq" id="WP_071310676.1">
    <property type="nucleotide sequence ID" value="NZ_MLQR01000043.1"/>
</dbReference>
<dbReference type="InterPro" id="IPR045028">
    <property type="entry name" value="DinG/Rad3-like"/>
</dbReference>
<dbReference type="GO" id="GO:0003678">
    <property type="term" value="F:DNA helicase activity"/>
    <property type="evidence" value="ECO:0007669"/>
    <property type="project" value="TreeGrafter"/>
</dbReference>
<dbReference type="GO" id="GO:0016818">
    <property type="term" value="F:hydrolase activity, acting on acid anhydrides, in phosphorus-containing anhydrides"/>
    <property type="evidence" value="ECO:0007669"/>
    <property type="project" value="InterPro"/>
</dbReference>
<evidence type="ECO:0000256" key="4">
    <source>
        <dbReference type="ARBA" id="ARBA00038058"/>
    </source>
</evidence>
<reference evidence="6 7" key="1">
    <citation type="submission" date="2016-10" db="EMBL/GenBank/DDBJ databases">
        <title>Draft genome sequences of four alkaliphilic bacteria belonging to the Anaerobacillus genus.</title>
        <authorList>
            <person name="Bassil N.M."/>
            <person name="Lloyd J.R."/>
        </authorList>
    </citation>
    <scope>NUCLEOTIDE SEQUENCE [LARGE SCALE GENOMIC DNA]</scope>
    <source>
        <strain evidence="6 7">DSM 18345</strain>
    </source>
</reference>
<keyword evidence="2" id="KW-0378">Hydrolase</keyword>
<keyword evidence="6" id="KW-0347">Helicase</keyword>
<dbReference type="AlphaFoldDB" id="A0A1S2LFB1"/>
<dbReference type="PANTHER" id="PTHR11472:SF57">
    <property type="entry name" value="ATP-DEPENDENT HELICASE YPVA-RELATED"/>
    <property type="match status" value="1"/>
</dbReference>
<evidence type="ECO:0000259" key="5">
    <source>
        <dbReference type="PROSITE" id="PS51193"/>
    </source>
</evidence>
<evidence type="ECO:0000256" key="3">
    <source>
        <dbReference type="ARBA" id="ARBA00022840"/>
    </source>
</evidence>
<keyword evidence="3" id="KW-0067">ATP-binding</keyword>
<dbReference type="InterPro" id="IPR014013">
    <property type="entry name" value="Helic_SF1/SF2_ATP-bd_DinG/Rad3"/>
</dbReference>
<dbReference type="GO" id="GO:0005524">
    <property type="term" value="F:ATP binding"/>
    <property type="evidence" value="ECO:0007669"/>
    <property type="project" value="UniProtKB-KW"/>
</dbReference>
<name>A0A1S2LFB1_9BACI</name>
<evidence type="ECO:0000313" key="6">
    <source>
        <dbReference type="EMBL" id="OIJ11212.1"/>
    </source>
</evidence>
<accession>A0A1S2LFB1</accession>